<keyword evidence="8" id="KW-1185">Reference proteome</keyword>
<protein>
    <submittedName>
        <fullName evidence="7">Predicted naringenin-chalcone synthase</fullName>
    </submittedName>
</protein>
<name>C7NIH6_KYTSD</name>
<dbReference type="EMBL" id="CP001686">
    <property type="protein sequence ID" value="ACV05147.1"/>
    <property type="molecule type" value="Genomic_DNA"/>
</dbReference>
<dbReference type="KEGG" id="kse:Ksed_00500"/>
<dbReference type="GO" id="GO:0016747">
    <property type="term" value="F:acyltransferase activity, transferring groups other than amino-acyl groups"/>
    <property type="evidence" value="ECO:0007669"/>
    <property type="project" value="InterPro"/>
</dbReference>
<dbReference type="PANTHER" id="PTHR11877">
    <property type="entry name" value="HYDROXYMETHYLGLUTARYL-COA SYNTHASE"/>
    <property type="match status" value="1"/>
</dbReference>
<dbReference type="AlphaFoldDB" id="C7NIH6"/>
<dbReference type="PIRSF" id="PIRSF000451">
    <property type="entry name" value="PKS_III"/>
    <property type="match status" value="1"/>
</dbReference>
<evidence type="ECO:0000313" key="8">
    <source>
        <dbReference type="Proteomes" id="UP000006666"/>
    </source>
</evidence>
<gene>
    <name evidence="7" type="ordered locus">Ksed_00500</name>
</gene>
<evidence type="ECO:0000313" key="7">
    <source>
        <dbReference type="EMBL" id="ACV05147.1"/>
    </source>
</evidence>
<proteinExistence type="inferred from homology"/>
<accession>C7NIH6</accession>
<evidence type="ECO:0000256" key="3">
    <source>
        <dbReference type="ARBA" id="ARBA00023315"/>
    </source>
</evidence>
<feature type="active site" description="Acyl-thioester intermediate" evidence="4">
    <location>
        <position position="142"/>
    </location>
</feature>
<evidence type="ECO:0000256" key="4">
    <source>
        <dbReference type="PIRSR" id="PIRSR000451-1"/>
    </source>
</evidence>
<dbReference type="Pfam" id="PF02797">
    <property type="entry name" value="Chal_sti_synt_C"/>
    <property type="match status" value="1"/>
</dbReference>
<reference evidence="7 8" key="1">
    <citation type="journal article" date="2009" name="Stand. Genomic Sci.">
        <title>Complete genome sequence of Kytococcus sedentarius type strain (541).</title>
        <authorList>
            <person name="Sims D."/>
            <person name="Brettin T."/>
            <person name="Detter J.C."/>
            <person name="Han C."/>
            <person name="Lapidus A."/>
            <person name="Copeland A."/>
            <person name="Glavina Del Rio T."/>
            <person name="Nolan M."/>
            <person name="Chen F."/>
            <person name="Lucas S."/>
            <person name="Tice H."/>
            <person name="Cheng J.F."/>
            <person name="Bruce D."/>
            <person name="Goodwin L."/>
            <person name="Pitluck S."/>
            <person name="Ovchinnikova G."/>
            <person name="Pati A."/>
            <person name="Ivanova N."/>
            <person name="Mavrommatis K."/>
            <person name="Chen A."/>
            <person name="Palaniappan K."/>
            <person name="D'haeseleer P."/>
            <person name="Chain P."/>
            <person name="Bristow J."/>
            <person name="Eisen J.A."/>
            <person name="Markowitz V."/>
            <person name="Hugenholtz P."/>
            <person name="Schneider S."/>
            <person name="Goker M."/>
            <person name="Pukall R."/>
            <person name="Kyrpides N.C."/>
            <person name="Klenk H.P."/>
        </authorList>
    </citation>
    <scope>NUCLEOTIDE SEQUENCE [LARGE SCALE GENOMIC DNA]</scope>
    <source>
        <strain evidence="8">ATCC 14392 / DSM 20547 / JCM 11482 / CCUG 33030 / NBRC 15357 / NCTC 11040 / CCM 314 / 541</strain>
    </source>
</reference>
<dbReference type="RefSeq" id="WP_012801566.1">
    <property type="nucleotide sequence ID" value="NC_013169.1"/>
</dbReference>
<evidence type="ECO:0000256" key="1">
    <source>
        <dbReference type="ARBA" id="ARBA00005531"/>
    </source>
</evidence>
<dbReference type="Proteomes" id="UP000006666">
    <property type="component" value="Chromosome"/>
</dbReference>
<evidence type="ECO:0000259" key="6">
    <source>
        <dbReference type="Pfam" id="PF08392"/>
    </source>
</evidence>
<dbReference type="GO" id="GO:0016020">
    <property type="term" value="C:membrane"/>
    <property type="evidence" value="ECO:0007669"/>
    <property type="project" value="InterPro"/>
</dbReference>
<dbReference type="InterPro" id="IPR012328">
    <property type="entry name" value="Chalcone/stilbene_synt_C"/>
</dbReference>
<organism evidence="7 8">
    <name type="scientific">Kytococcus sedentarius (strain ATCC 14392 / DSM 20547 / JCM 11482 / CCUG 33030 / NBRC 15357 / NCTC 11040 / CCM 314 / 541)</name>
    <name type="common">Micrococcus sedentarius</name>
    <dbReference type="NCBI Taxonomy" id="478801"/>
    <lineage>
        <taxon>Bacteria</taxon>
        <taxon>Bacillati</taxon>
        <taxon>Actinomycetota</taxon>
        <taxon>Actinomycetes</taxon>
        <taxon>Micrococcales</taxon>
        <taxon>Kytococcaceae</taxon>
        <taxon>Kytococcus</taxon>
    </lineage>
</organism>
<dbReference type="GO" id="GO:0006633">
    <property type="term" value="P:fatty acid biosynthetic process"/>
    <property type="evidence" value="ECO:0007669"/>
    <property type="project" value="InterPro"/>
</dbReference>
<dbReference type="Pfam" id="PF08392">
    <property type="entry name" value="FAE1_CUT1_RppA"/>
    <property type="match status" value="1"/>
</dbReference>
<dbReference type="CDD" id="cd00831">
    <property type="entry name" value="CHS_like"/>
    <property type="match status" value="1"/>
</dbReference>
<feature type="domain" description="FAE" evidence="6">
    <location>
        <begin position="71"/>
        <end position="204"/>
    </location>
</feature>
<dbReference type="HOGENOM" id="CLU_034992_0_1_11"/>
<dbReference type="InterPro" id="IPR016039">
    <property type="entry name" value="Thiolase-like"/>
</dbReference>
<evidence type="ECO:0000259" key="5">
    <source>
        <dbReference type="Pfam" id="PF02797"/>
    </source>
</evidence>
<dbReference type="InterPro" id="IPR011141">
    <property type="entry name" value="Polyketide_synthase_type-III"/>
</dbReference>
<evidence type="ECO:0000256" key="2">
    <source>
        <dbReference type="ARBA" id="ARBA00022679"/>
    </source>
</evidence>
<dbReference type="STRING" id="478801.Ksed_00500"/>
<dbReference type="PANTHER" id="PTHR11877:SF99">
    <property type="entry name" value="1,3,6,8-TETRAHYDROXYNAPHTHALENE SYNTHASE"/>
    <property type="match status" value="1"/>
</dbReference>
<sequence length="373" mass="37831">MPAPSRLLAVHVVPGGHSAPQSEVTDAVAGLLGGSAGEERVLRRIHANAGVDTRSLVLPLEAYGALDGFGTANDAWLEHAPRLAVEAVNGALAQAGVDAAEVDVVVSTTVTGIAVPSLEARIAVEVGFREDVVRVPLFGLGCVAGAAGIARVHDLLAGRPDGVAVLLAVELCSLTVQQGDASRANMVASGLFGDGAAAVVLAGPERRAAAPVPAPSSPALSSRAPHLTVVASRSRLYPDTHRAMGWDVGDGGLGIVLGAEVPDLVTQNVGADVRAFLADHGLAPQDIAFHVAHPGGPKVLEAMQGALGVPREALGLTWDSLAEVGNLSSVSVLHVLGKTLAERPPDPGQYGLLLAMGPGFCAELVLLRCEEAA</sequence>
<comment type="similarity">
    <text evidence="1">Belongs to the thiolase-like superfamily. Chalcone/stilbene synthases family.</text>
</comment>
<dbReference type="InterPro" id="IPR013601">
    <property type="entry name" value="FAE1_typ3_polyketide_synth"/>
</dbReference>
<feature type="domain" description="Chalcone/stilbene synthase C-terminal" evidence="5">
    <location>
        <begin position="231"/>
        <end position="368"/>
    </location>
</feature>
<dbReference type="SUPFAM" id="SSF53901">
    <property type="entry name" value="Thiolase-like"/>
    <property type="match status" value="1"/>
</dbReference>
<keyword evidence="3" id="KW-0012">Acyltransferase</keyword>
<dbReference type="Gene3D" id="3.40.47.10">
    <property type="match status" value="2"/>
</dbReference>
<keyword evidence="2" id="KW-0808">Transferase</keyword>
<dbReference type="GO" id="GO:0030639">
    <property type="term" value="P:polyketide biosynthetic process"/>
    <property type="evidence" value="ECO:0007669"/>
    <property type="project" value="TreeGrafter"/>
</dbReference>
<dbReference type="eggNOG" id="COG3424">
    <property type="taxonomic scope" value="Bacteria"/>
</dbReference>